<reference evidence="4" key="1">
    <citation type="journal article" date="2019" name="Int. J. Syst. Evol. Microbiol.">
        <title>The Global Catalogue of Microorganisms (GCM) 10K type strain sequencing project: providing services to taxonomists for standard genome sequencing and annotation.</title>
        <authorList>
            <consortium name="The Broad Institute Genomics Platform"/>
            <consortium name="The Broad Institute Genome Sequencing Center for Infectious Disease"/>
            <person name="Wu L."/>
            <person name="Ma J."/>
        </authorList>
    </citation>
    <scope>NUCLEOTIDE SEQUENCE [LARGE SCALE GENOMIC DNA]</scope>
    <source>
        <strain evidence="4">CGMCC 1.6964</strain>
    </source>
</reference>
<protein>
    <recommendedName>
        <fullName evidence="2">Cell wall hydrolase SleB domain-containing protein</fullName>
    </recommendedName>
</protein>
<gene>
    <name evidence="3" type="ORF">GCM10010969_18900</name>
</gene>
<dbReference type="InterPro" id="IPR042047">
    <property type="entry name" value="SleB_dom1"/>
</dbReference>
<feature type="domain" description="Cell wall hydrolase SleB" evidence="2">
    <location>
        <begin position="245"/>
        <end position="346"/>
    </location>
</feature>
<name>A0ABQ2L0Y2_9BACL</name>
<sequence length="347" mass="37990">MEQLKTNRWVVLLIGVILIFICAGTVWASNDVRPSNGESASVGMGACELTDVAFDGVLHPEFTLKTASLTSTEKSKAETTAEIKEESKEEQTAKSLTEKQQENSPSATKEKTVSENTSDKEKVASSKTNQTTDASQDSDKQKDIQNSKNAQKQKNTEETVETVSVSTQKPAAVATADDNADHSVTVKTAAIKEAAVSSLTPPKQLFFTKTALLSQDQASEATWTYALSNEDLLLLQRIVMAEAEGEPYAGKVAVANVVLNRLRSANYPDTIRNVIYQRYQFSPVQNGRFDRVVPSEDSIKAAAEALNGRKEVPDDTYYFVSLEIATDMTVPNTRTPVKKIGHHTFFK</sequence>
<feature type="compositionally biased region" description="Basic and acidic residues" evidence="1">
    <location>
        <begin position="73"/>
        <end position="101"/>
    </location>
</feature>
<feature type="compositionally biased region" description="Polar residues" evidence="1">
    <location>
        <begin position="125"/>
        <end position="135"/>
    </location>
</feature>
<dbReference type="Proteomes" id="UP000606653">
    <property type="component" value="Unassembled WGS sequence"/>
</dbReference>
<evidence type="ECO:0000256" key="1">
    <source>
        <dbReference type="SAM" id="MobiDB-lite"/>
    </source>
</evidence>
<organism evidence="3 4">
    <name type="scientific">Saccharibacillus kuerlensis</name>
    <dbReference type="NCBI Taxonomy" id="459527"/>
    <lineage>
        <taxon>Bacteria</taxon>
        <taxon>Bacillati</taxon>
        <taxon>Bacillota</taxon>
        <taxon>Bacilli</taxon>
        <taxon>Bacillales</taxon>
        <taxon>Paenibacillaceae</taxon>
        <taxon>Saccharibacillus</taxon>
    </lineage>
</organism>
<proteinExistence type="predicted"/>
<keyword evidence="4" id="KW-1185">Reference proteome</keyword>
<evidence type="ECO:0000313" key="4">
    <source>
        <dbReference type="Proteomes" id="UP000606653"/>
    </source>
</evidence>
<dbReference type="Pfam" id="PF07486">
    <property type="entry name" value="Hydrolase_2"/>
    <property type="match status" value="1"/>
</dbReference>
<comment type="caution">
    <text evidence="3">The sequence shown here is derived from an EMBL/GenBank/DDBJ whole genome shotgun (WGS) entry which is preliminary data.</text>
</comment>
<dbReference type="InterPro" id="IPR011105">
    <property type="entry name" value="Cell_wall_hydrolase_SleB"/>
</dbReference>
<accession>A0ABQ2L0Y2</accession>
<dbReference type="EMBL" id="BMLN01000004">
    <property type="protein sequence ID" value="GGN99072.1"/>
    <property type="molecule type" value="Genomic_DNA"/>
</dbReference>
<evidence type="ECO:0000313" key="3">
    <source>
        <dbReference type="EMBL" id="GGN99072.1"/>
    </source>
</evidence>
<feature type="region of interest" description="Disordered" evidence="1">
    <location>
        <begin position="69"/>
        <end position="180"/>
    </location>
</feature>
<dbReference type="Gene3D" id="1.10.10.2520">
    <property type="entry name" value="Cell wall hydrolase SleB, domain 1"/>
    <property type="match status" value="1"/>
</dbReference>
<evidence type="ECO:0000259" key="2">
    <source>
        <dbReference type="Pfam" id="PF07486"/>
    </source>
</evidence>
<dbReference type="RefSeq" id="WP_018975949.1">
    <property type="nucleotide sequence ID" value="NZ_BMLN01000004.1"/>
</dbReference>
<feature type="compositionally biased region" description="Basic and acidic residues" evidence="1">
    <location>
        <begin position="108"/>
        <end position="124"/>
    </location>
</feature>